<protein>
    <submittedName>
        <fullName evidence="1">Uncharacterized protein</fullName>
    </submittedName>
</protein>
<dbReference type="RefSeq" id="WP_250912958.1">
    <property type="nucleotide sequence ID" value="NZ_JAMXLX010000006.1"/>
</dbReference>
<accession>A0AAJ1BYW0</accession>
<evidence type="ECO:0000313" key="2">
    <source>
        <dbReference type="Proteomes" id="UP001155380"/>
    </source>
</evidence>
<reference evidence="1" key="1">
    <citation type="submission" date="2022-06" db="EMBL/GenBank/DDBJ databases">
        <authorList>
            <person name="Sun Q."/>
        </authorList>
    </citation>
    <scope>NUCLEOTIDE SEQUENCE</scope>
    <source>
        <strain evidence="1">S101</strain>
    </source>
</reference>
<evidence type="ECO:0000313" key="1">
    <source>
        <dbReference type="EMBL" id="MCO5958842.1"/>
    </source>
</evidence>
<dbReference type="Proteomes" id="UP001155380">
    <property type="component" value="Unassembled WGS sequence"/>
</dbReference>
<sequence length="81" mass="8697">MLLHDIPSGALSILVLFVWGNVQIIEQKGENHLEEGSAPYLDTAFGDIVAKGVRGPSFRACRLAGTCIPPGLVSRQFMESA</sequence>
<comment type="caution">
    <text evidence="1">The sequence shown here is derived from an EMBL/GenBank/DDBJ whole genome shotgun (WGS) entry which is preliminary data.</text>
</comment>
<dbReference type="AlphaFoldDB" id="A0AAJ1BYW0"/>
<proteinExistence type="predicted"/>
<dbReference type="EMBL" id="JAMXLX010000006">
    <property type="protein sequence ID" value="MCO5958842.1"/>
    <property type="molecule type" value="Genomic_DNA"/>
</dbReference>
<name>A0AAJ1BYW0_9HYPH</name>
<organism evidence="1 2">
    <name type="scientific">Ciceribacter sichuanensis</name>
    <dbReference type="NCBI Taxonomy" id="2949647"/>
    <lineage>
        <taxon>Bacteria</taxon>
        <taxon>Pseudomonadati</taxon>
        <taxon>Pseudomonadota</taxon>
        <taxon>Alphaproteobacteria</taxon>
        <taxon>Hyphomicrobiales</taxon>
        <taxon>Rhizobiaceae</taxon>
        <taxon>Ciceribacter</taxon>
    </lineage>
</organism>
<gene>
    <name evidence="1" type="ORF">NBH21_18845</name>
</gene>